<dbReference type="EMBL" id="BAABIC010000012">
    <property type="protein sequence ID" value="GAA4695926.1"/>
    <property type="molecule type" value="Genomic_DNA"/>
</dbReference>
<evidence type="ECO:0000256" key="10">
    <source>
        <dbReference type="ARBA" id="ARBA00033171"/>
    </source>
</evidence>
<proteinExistence type="inferred from homology"/>
<dbReference type="PANTHER" id="PTHR31528:SF1">
    <property type="entry name" value="4-AMINO-5-HYDROXYMETHYL-2-METHYLPYRIMIDINE PHOSPHATE SYNTHASE THI11-RELATED"/>
    <property type="match status" value="1"/>
</dbReference>
<evidence type="ECO:0000256" key="7">
    <source>
        <dbReference type="ARBA" id="ARBA00022898"/>
    </source>
</evidence>
<keyword evidence="12" id="KW-0732">Signal</keyword>
<dbReference type="RefSeq" id="WP_345381860.1">
    <property type="nucleotide sequence ID" value="NZ_BAABIC010000012.1"/>
</dbReference>
<evidence type="ECO:0000256" key="1">
    <source>
        <dbReference type="ARBA" id="ARBA00003469"/>
    </source>
</evidence>
<keyword evidence="6" id="KW-0479">Metal-binding</keyword>
<evidence type="ECO:0000256" key="3">
    <source>
        <dbReference type="ARBA" id="ARBA00009406"/>
    </source>
</evidence>
<gene>
    <name evidence="14" type="ORF">GCM10023215_37340</name>
</gene>
<evidence type="ECO:0000256" key="4">
    <source>
        <dbReference type="ARBA" id="ARBA00011738"/>
    </source>
</evidence>
<feature type="signal peptide" evidence="12">
    <location>
        <begin position="1"/>
        <end position="24"/>
    </location>
</feature>
<evidence type="ECO:0000256" key="6">
    <source>
        <dbReference type="ARBA" id="ARBA00022723"/>
    </source>
</evidence>
<evidence type="ECO:0000256" key="8">
    <source>
        <dbReference type="ARBA" id="ARBA00022977"/>
    </source>
</evidence>
<dbReference type="Pfam" id="PF09084">
    <property type="entry name" value="NMT1"/>
    <property type="match status" value="1"/>
</dbReference>
<keyword evidence="7" id="KW-0663">Pyridoxal phosphate</keyword>
<evidence type="ECO:0000256" key="12">
    <source>
        <dbReference type="SAM" id="SignalP"/>
    </source>
</evidence>
<evidence type="ECO:0000256" key="2">
    <source>
        <dbReference type="ARBA" id="ARBA00004948"/>
    </source>
</evidence>
<reference evidence="15" key="1">
    <citation type="journal article" date="2019" name="Int. J. Syst. Evol. Microbiol.">
        <title>The Global Catalogue of Microorganisms (GCM) 10K type strain sequencing project: providing services to taxonomists for standard genome sequencing and annotation.</title>
        <authorList>
            <consortium name="The Broad Institute Genomics Platform"/>
            <consortium name="The Broad Institute Genome Sequencing Center for Infectious Disease"/>
            <person name="Wu L."/>
            <person name="Ma J."/>
        </authorList>
    </citation>
    <scope>NUCLEOTIDE SEQUENCE [LARGE SCALE GENOMIC DNA]</scope>
    <source>
        <strain evidence="15">JCM 18055</strain>
    </source>
</reference>
<evidence type="ECO:0000313" key="15">
    <source>
        <dbReference type="Proteomes" id="UP001500325"/>
    </source>
</evidence>
<dbReference type="Proteomes" id="UP001500325">
    <property type="component" value="Unassembled WGS sequence"/>
</dbReference>
<dbReference type="Gene3D" id="3.40.190.10">
    <property type="entry name" value="Periplasmic binding protein-like II"/>
    <property type="match status" value="2"/>
</dbReference>
<dbReference type="InterPro" id="IPR015168">
    <property type="entry name" value="SsuA/THI5"/>
</dbReference>
<sequence length="338" mass="35602">MKRLLTAALGGLLALGLAACGTSAAPENAGAEPVSVVLGWYPTAESGGFYAAEEQGLYAQQGLDVDIRPGGPQVSQTQVVASGRADFGLSDATTVANAKATGIPIVAVAALFQENPVGVMVHADSGAQDWKDLAGRTWYVQTGQLGQEWVKRSQGIDFTTAAYNGSIATFVHDDAAVQQGWPTNEAYTAQKEGVQTRFLSYASAGYNPYNDVIFTTEDFLRDNPEKVRSFLDATMRGWSAYMSDTALAEKVNATLQQENPQLDAAANWFAWDAQRQFLTAGDGAAALGSMSAERWSTLVDQMTQLGALKPGLDPASLFDTSALPTVPAPASLPPAPAA</sequence>
<evidence type="ECO:0000256" key="9">
    <source>
        <dbReference type="ARBA" id="ARBA00023004"/>
    </source>
</evidence>
<evidence type="ECO:0000259" key="13">
    <source>
        <dbReference type="Pfam" id="PF09084"/>
    </source>
</evidence>
<dbReference type="PANTHER" id="PTHR31528">
    <property type="entry name" value="4-AMINO-5-HYDROXYMETHYL-2-METHYLPYRIMIDINE PHOSPHATE SYNTHASE THI11-RELATED"/>
    <property type="match status" value="1"/>
</dbReference>
<accession>A0ABP8WV82</accession>
<comment type="catalytic activity">
    <reaction evidence="11">
        <text>N(6)-(pyridoxal phosphate)-L-lysyl-[4-amino-5-hydroxymethyl-2-methylpyrimidine phosphate synthase] + L-histidyl-[4-amino-5-hydroxymethyl-2-methylpyrimidine phosphate synthase] + 2 Fe(3+) + 4 H2O = L-lysyl-[4-amino-5-hydroxymethyl-2-methylpyrimidine phosphate synthase] + (2S)-2-amino-5-hydroxy-4-oxopentanoyl-[4-amino-5-hydroxymethyl-2-methylpyrimidine phosphate synthase] + 4-amino-2-methyl-5-(phosphooxymethyl)pyrimidine + 3-oxopropanoate + 2 Fe(2+) + 2 H(+)</text>
        <dbReference type="Rhea" id="RHEA:65756"/>
        <dbReference type="Rhea" id="RHEA-COMP:16892"/>
        <dbReference type="Rhea" id="RHEA-COMP:16893"/>
        <dbReference type="Rhea" id="RHEA-COMP:16894"/>
        <dbReference type="Rhea" id="RHEA-COMP:16895"/>
        <dbReference type="ChEBI" id="CHEBI:15377"/>
        <dbReference type="ChEBI" id="CHEBI:15378"/>
        <dbReference type="ChEBI" id="CHEBI:29033"/>
        <dbReference type="ChEBI" id="CHEBI:29034"/>
        <dbReference type="ChEBI" id="CHEBI:29969"/>
        <dbReference type="ChEBI" id="CHEBI:29979"/>
        <dbReference type="ChEBI" id="CHEBI:33190"/>
        <dbReference type="ChEBI" id="CHEBI:58354"/>
        <dbReference type="ChEBI" id="CHEBI:143915"/>
        <dbReference type="ChEBI" id="CHEBI:157692"/>
    </reaction>
    <physiologicalReaction direction="left-to-right" evidence="11">
        <dbReference type="Rhea" id="RHEA:65757"/>
    </physiologicalReaction>
</comment>
<dbReference type="PROSITE" id="PS51257">
    <property type="entry name" value="PROKAR_LIPOPROTEIN"/>
    <property type="match status" value="1"/>
</dbReference>
<keyword evidence="9" id="KW-0408">Iron</keyword>
<comment type="pathway">
    <text evidence="2">Cofactor biosynthesis; thiamine diphosphate biosynthesis.</text>
</comment>
<comment type="caution">
    <text evidence="14">The sequence shown here is derived from an EMBL/GenBank/DDBJ whole genome shotgun (WGS) entry which is preliminary data.</text>
</comment>
<evidence type="ECO:0000256" key="11">
    <source>
        <dbReference type="ARBA" id="ARBA00048179"/>
    </source>
</evidence>
<keyword evidence="15" id="KW-1185">Reference proteome</keyword>
<comment type="function">
    <text evidence="1">Responsible for the formation of the pyrimidine heterocycle in the thiamine biosynthesis pathway. Catalyzes the formation of hydroxymethylpyrimidine phosphate (HMP-P) from histidine and pyridoxal phosphate (PLP). The protein uses PLP and the active site histidine to form HMP-P, generating an inactive enzyme. The enzyme can only undergo a single turnover, which suggests it is a suicide enzyme.</text>
</comment>
<keyword evidence="5" id="KW-0808">Transferase</keyword>
<feature type="chain" id="PRO_5046417405" description="Thiamine pyrimidine synthase" evidence="12">
    <location>
        <begin position="25"/>
        <end position="338"/>
    </location>
</feature>
<comment type="similarity">
    <text evidence="3">Belongs to the NMT1/THI5 family.</text>
</comment>
<organism evidence="14 15">
    <name type="scientific">Pseudonocardia yuanmonensis</name>
    <dbReference type="NCBI Taxonomy" id="1095914"/>
    <lineage>
        <taxon>Bacteria</taxon>
        <taxon>Bacillati</taxon>
        <taxon>Actinomycetota</taxon>
        <taxon>Actinomycetes</taxon>
        <taxon>Pseudonocardiales</taxon>
        <taxon>Pseudonocardiaceae</taxon>
        <taxon>Pseudonocardia</taxon>
    </lineage>
</organism>
<feature type="domain" description="SsuA/THI5-like" evidence="13">
    <location>
        <begin position="46"/>
        <end position="243"/>
    </location>
</feature>
<evidence type="ECO:0000256" key="5">
    <source>
        <dbReference type="ARBA" id="ARBA00022679"/>
    </source>
</evidence>
<protein>
    <recommendedName>
        <fullName evidence="10">Thiamine pyrimidine synthase</fullName>
    </recommendedName>
</protein>
<name>A0ABP8WV82_9PSEU</name>
<dbReference type="SUPFAM" id="SSF53850">
    <property type="entry name" value="Periplasmic binding protein-like II"/>
    <property type="match status" value="1"/>
</dbReference>
<comment type="subunit">
    <text evidence="4">Homodimer.</text>
</comment>
<evidence type="ECO:0000313" key="14">
    <source>
        <dbReference type="EMBL" id="GAA4695926.1"/>
    </source>
</evidence>
<keyword evidence="8" id="KW-0784">Thiamine biosynthesis</keyword>
<dbReference type="InterPro" id="IPR027939">
    <property type="entry name" value="NMT1/THI5"/>
</dbReference>